<keyword evidence="3" id="KW-1185">Reference proteome</keyword>
<dbReference type="AlphaFoldDB" id="R2T094"/>
<dbReference type="PATRIC" id="fig|1158607.3.peg.2381"/>
<feature type="domain" description="Glycosyl hydrolases family 38 C-terminal" evidence="1">
    <location>
        <begin position="26"/>
        <end position="87"/>
    </location>
</feature>
<reference evidence="2 3" key="1">
    <citation type="submission" date="2013-02" db="EMBL/GenBank/DDBJ databases">
        <title>The Genome Sequence of Enterococcus pallens BAA-351.</title>
        <authorList>
            <consortium name="The Broad Institute Genome Sequencing Platform"/>
            <consortium name="The Broad Institute Genome Sequencing Center for Infectious Disease"/>
            <person name="Earl A.M."/>
            <person name="Gilmore M.S."/>
            <person name="Lebreton F."/>
            <person name="Walker B."/>
            <person name="Young S.K."/>
            <person name="Zeng Q."/>
            <person name="Gargeya S."/>
            <person name="Fitzgerald M."/>
            <person name="Haas B."/>
            <person name="Abouelleil A."/>
            <person name="Alvarado L."/>
            <person name="Arachchi H.M."/>
            <person name="Berlin A.M."/>
            <person name="Chapman S.B."/>
            <person name="Dewar J."/>
            <person name="Goldberg J."/>
            <person name="Griggs A."/>
            <person name="Gujja S."/>
            <person name="Hansen M."/>
            <person name="Howarth C."/>
            <person name="Imamovic A."/>
            <person name="Larimer J."/>
            <person name="McCowan C."/>
            <person name="Murphy C."/>
            <person name="Neiman D."/>
            <person name="Pearson M."/>
            <person name="Priest M."/>
            <person name="Roberts A."/>
            <person name="Saif S."/>
            <person name="Shea T."/>
            <person name="Sisk P."/>
            <person name="Sykes S."/>
            <person name="Wortman J."/>
            <person name="Nusbaum C."/>
            <person name="Birren B."/>
        </authorList>
    </citation>
    <scope>NUCLEOTIDE SEQUENCE [LARGE SCALE GENOMIC DNA]</scope>
    <source>
        <strain evidence="2 3">ATCC BAA-351</strain>
    </source>
</reference>
<dbReference type="HOGENOM" id="CLU_2287167_0_0_9"/>
<dbReference type="Gene3D" id="2.60.40.2220">
    <property type="match status" value="1"/>
</dbReference>
<dbReference type="RefSeq" id="WP_010757395.1">
    <property type="nucleotide sequence ID" value="NZ_ASWD01000001.1"/>
</dbReference>
<gene>
    <name evidence="2" type="ORF">UAU_02405</name>
</gene>
<dbReference type="eggNOG" id="COG0383">
    <property type="taxonomic scope" value="Bacteria"/>
</dbReference>
<evidence type="ECO:0000313" key="2">
    <source>
        <dbReference type="EMBL" id="EOH93709.1"/>
    </source>
</evidence>
<dbReference type="InterPro" id="IPR041147">
    <property type="entry name" value="GH38_C"/>
</dbReference>
<dbReference type="GO" id="GO:0003824">
    <property type="term" value="F:catalytic activity"/>
    <property type="evidence" value="ECO:0007669"/>
    <property type="project" value="InterPro"/>
</dbReference>
<protein>
    <recommendedName>
        <fullName evidence="1">Glycosyl hydrolases family 38 C-terminal domain-containing protein</fullName>
    </recommendedName>
</protein>
<evidence type="ECO:0000259" key="1">
    <source>
        <dbReference type="Pfam" id="PF17677"/>
    </source>
</evidence>
<sequence length="101" mass="11425">MNFTLGDEARTLPTNYSLAEVAGDLTLSVVKKAETRKGYIIRLYNGRLKEDCQASIHFKQEVKKVEQVNLKEESLAELTLHNQTVNVTAVTHAKFITLYVE</sequence>
<dbReference type="Pfam" id="PF17677">
    <property type="entry name" value="Glyco_hydro38C2"/>
    <property type="match status" value="1"/>
</dbReference>
<dbReference type="SUPFAM" id="SSF74650">
    <property type="entry name" value="Galactose mutarotase-like"/>
    <property type="match status" value="1"/>
</dbReference>
<evidence type="ECO:0000313" key="3">
    <source>
        <dbReference type="Proteomes" id="UP000013782"/>
    </source>
</evidence>
<comment type="caution">
    <text evidence="2">The sequence shown here is derived from an EMBL/GenBank/DDBJ whole genome shotgun (WGS) entry which is preliminary data.</text>
</comment>
<name>R2T094_9ENTE</name>
<dbReference type="InterPro" id="IPR011013">
    <property type="entry name" value="Gal_mutarotase_sf_dom"/>
</dbReference>
<dbReference type="GO" id="GO:0005975">
    <property type="term" value="P:carbohydrate metabolic process"/>
    <property type="evidence" value="ECO:0007669"/>
    <property type="project" value="InterPro"/>
</dbReference>
<dbReference type="EMBL" id="AJAQ01000016">
    <property type="protein sequence ID" value="EOH93709.1"/>
    <property type="molecule type" value="Genomic_DNA"/>
</dbReference>
<organism evidence="2 3">
    <name type="scientific">Enterococcus pallens ATCC BAA-351</name>
    <dbReference type="NCBI Taxonomy" id="1158607"/>
    <lineage>
        <taxon>Bacteria</taxon>
        <taxon>Bacillati</taxon>
        <taxon>Bacillota</taxon>
        <taxon>Bacilli</taxon>
        <taxon>Lactobacillales</taxon>
        <taxon>Enterococcaceae</taxon>
        <taxon>Enterococcus</taxon>
    </lineage>
</organism>
<dbReference type="STRING" id="160454.RV10_GL001347"/>
<proteinExistence type="predicted"/>
<accession>R2T094</accession>
<dbReference type="GO" id="GO:0030246">
    <property type="term" value="F:carbohydrate binding"/>
    <property type="evidence" value="ECO:0007669"/>
    <property type="project" value="InterPro"/>
</dbReference>
<dbReference type="Proteomes" id="UP000013782">
    <property type="component" value="Unassembled WGS sequence"/>
</dbReference>